<dbReference type="Pfam" id="PF00078">
    <property type="entry name" value="RVT_1"/>
    <property type="match status" value="1"/>
</dbReference>
<dbReference type="InterPro" id="IPR043502">
    <property type="entry name" value="DNA/RNA_pol_sf"/>
</dbReference>
<name>A0A2C6LH23_9APIC</name>
<dbReference type="GO" id="GO:0003887">
    <property type="term" value="F:DNA-directed DNA polymerase activity"/>
    <property type="evidence" value="ECO:0007669"/>
    <property type="project" value="UniProtKB-KW"/>
</dbReference>
<feature type="domain" description="Reverse transcriptase" evidence="18">
    <location>
        <begin position="505"/>
        <end position="684"/>
    </location>
</feature>
<dbReference type="PROSITE" id="PS50994">
    <property type="entry name" value="INTEGRASE"/>
    <property type="match status" value="1"/>
</dbReference>
<feature type="domain" description="Integrase catalytic" evidence="19">
    <location>
        <begin position="1045"/>
        <end position="1206"/>
    </location>
</feature>
<evidence type="ECO:0000256" key="5">
    <source>
        <dbReference type="ARBA" id="ARBA00022722"/>
    </source>
</evidence>
<keyword evidence="6" id="KW-0479">Metal-binding</keyword>
<dbReference type="PROSITE" id="PS50013">
    <property type="entry name" value="CHROMO_2"/>
    <property type="match status" value="1"/>
</dbReference>
<dbReference type="RefSeq" id="XP_067927694.1">
    <property type="nucleotide sequence ID" value="XM_068060330.1"/>
</dbReference>
<reference evidence="20 21" key="1">
    <citation type="journal article" date="2017" name="Int. J. Parasitol.">
        <title>The genome of the protozoan parasite Cystoisospora suis and a reverse vaccinology approach to identify vaccine candidates.</title>
        <authorList>
            <person name="Palmieri N."/>
            <person name="Shrestha A."/>
            <person name="Ruttkowski B."/>
            <person name="Beck T."/>
            <person name="Vogl C."/>
            <person name="Tomley F."/>
            <person name="Blake D.P."/>
            <person name="Joachim A."/>
        </authorList>
    </citation>
    <scope>NUCLEOTIDE SEQUENCE [LARGE SCALE GENOMIC DNA]</scope>
    <source>
        <strain evidence="20 21">Wien I</strain>
    </source>
</reference>
<evidence type="ECO:0000256" key="13">
    <source>
        <dbReference type="ARBA" id="ARBA00022932"/>
    </source>
</evidence>
<dbReference type="FunFam" id="3.30.420.10:FF:000032">
    <property type="entry name" value="Retrovirus-related Pol polyprotein from transposon 297-like Protein"/>
    <property type="match status" value="1"/>
</dbReference>
<dbReference type="InterPro" id="IPR041588">
    <property type="entry name" value="Integrase_H2C2"/>
</dbReference>
<keyword evidence="2" id="KW-0645">Protease</keyword>
<comment type="caution">
    <text evidence="20">The sequence shown here is derived from an EMBL/GenBank/DDBJ whole genome shotgun (WGS) entry which is preliminary data.</text>
</comment>
<dbReference type="Gene3D" id="2.40.70.10">
    <property type="entry name" value="Acid Proteases"/>
    <property type="match status" value="1"/>
</dbReference>
<accession>A0A2C6LH23</accession>
<dbReference type="GeneID" id="94423541"/>
<dbReference type="InterPro" id="IPR050951">
    <property type="entry name" value="Retrovirus_Pol_polyprotein"/>
</dbReference>
<evidence type="ECO:0000256" key="10">
    <source>
        <dbReference type="ARBA" id="ARBA00022842"/>
    </source>
</evidence>
<dbReference type="PANTHER" id="PTHR37984">
    <property type="entry name" value="PROTEIN CBG26694"/>
    <property type="match status" value="1"/>
</dbReference>
<evidence type="ECO:0000256" key="2">
    <source>
        <dbReference type="ARBA" id="ARBA00022670"/>
    </source>
</evidence>
<evidence type="ECO:0000313" key="20">
    <source>
        <dbReference type="EMBL" id="PHJ26048.1"/>
    </source>
</evidence>
<evidence type="ECO:0000259" key="17">
    <source>
        <dbReference type="PROSITE" id="PS50013"/>
    </source>
</evidence>
<dbReference type="CDD" id="cd00024">
    <property type="entry name" value="CD_CSD"/>
    <property type="match status" value="1"/>
</dbReference>
<dbReference type="Gene3D" id="3.10.10.10">
    <property type="entry name" value="HIV Type 1 Reverse Transcriptase, subunit A, domain 1"/>
    <property type="match status" value="1"/>
</dbReference>
<dbReference type="Pfam" id="PF00665">
    <property type="entry name" value="rve"/>
    <property type="match status" value="1"/>
</dbReference>
<dbReference type="Pfam" id="PF03732">
    <property type="entry name" value="Retrotrans_gag"/>
    <property type="match status" value="1"/>
</dbReference>
<dbReference type="SUPFAM" id="SSF54160">
    <property type="entry name" value="Chromo domain-like"/>
    <property type="match status" value="1"/>
</dbReference>
<keyword evidence="16" id="KW-0175">Coiled coil</keyword>
<keyword evidence="10" id="KW-0460">Magnesium</keyword>
<dbReference type="Gene3D" id="1.10.340.70">
    <property type="match status" value="1"/>
</dbReference>
<evidence type="ECO:0000259" key="18">
    <source>
        <dbReference type="PROSITE" id="PS50878"/>
    </source>
</evidence>
<dbReference type="InterPro" id="IPR001584">
    <property type="entry name" value="Integrase_cat-core"/>
</dbReference>
<dbReference type="InterPro" id="IPR056924">
    <property type="entry name" value="SH3_Tf2-1"/>
</dbReference>
<dbReference type="Pfam" id="PF17921">
    <property type="entry name" value="Integrase_H2C2"/>
    <property type="match status" value="1"/>
</dbReference>
<dbReference type="Pfam" id="PF24626">
    <property type="entry name" value="SH3_Tf2-1"/>
    <property type="match status" value="1"/>
</dbReference>
<dbReference type="Gene3D" id="3.30.420.10">
    <property type="entry name" value="Ribonuclease H-like superfamily/Ribonuclease H"/>
    <property type="match status" value="1"/>
</dbReference>
<dbReference type="PROSITE" id="PS50878">
    <property type="entry name" value="RT_POL"/>
    <property type="match status" value="1"/>
</dbReference>
<evidence type="ECO:0000256" key="12">
    <source>
        <dbReference type="ARBA" id="ARBA00022918"/>
    </source>
</evidence>
<evidence type="ECO:0000313" key="21">
    <source>
        <dbReference type="Proteomes" id="UP000221165"/>
    </source>
</evidence>
<evidence type="ECO:0000256" key="11">
    <source>
        <dbReference type="ARBA" id="ARBA00022908"/>
    </source>
</evidence>
<keyword evidence="8" id="KW-0255">Endonuclease</keyword>
<dbReference type="PANTHER" id="PTHR37984:SF5">
    <property type="entry name" value="PROTEIN NYNRIN-LIKE"/>
    <property type="match status" value="1"/>
</dbReference>
<protein>
    <recommendedName>
        <fullName evidence="1">RNA-directed DNA polymerase</fullName>
        <ecNumber evidence="1">2.7.7.49</ecNumber>
    </recommendedName>
</protein>
<dbReference type="GO" id="GO:0015074">
    <property type="term" value="P:DNA integration"/>
    <property type="evidence" value="ECO:0007669"/>
    <property type="project" value="UniProtKB-KW"/>
</dbReference>
<evidence type="ECO:0000256" key="8">
    <source>
        <dbReference type="ARBA" id="ARBA00022759"/>
    </source>
</evidence>
<evidence type="ECO:0000256" key="15">
    <source>
        <dbReference type="ARBA" id="ARBA00023172"/>
    </source>
</evidence>
<dbReference type="CDD" id="cd00303">
    <property type="entry name" value="retropepsin_like"/>
    <property type="match status" value="1"/>
</dbReference>
<dbReference type="GO" id="GO:0004190">
    <property type="term" value="F:aspartic-type endopeptidase activity"/>
    <property type="evidence" value="ECO:0007669"/>
    <property type="project" value="UniProtKB-KW"/>
</dbReference>
<dbReference type="GO" id="GO:0046872">
    <property type="term" value="F:metal ion binding"/>
    <property type="evidence" value="ECO:0007669"/>
    <property type="project" value="UniProtKB-KW"/>
</dbReference>
<evidence type="ECO:0000256" key="4">
    <source>
        <dbReference type="ARBA" id="ARBA00022695"/>
    </source>
</evidence>
<dbReference type="Proteomes" id="UP000221165">
    <property type="component" value="Unassembled WGS sequence"/>
</dbReference>
<dbReference type="Gene3D" id="3.10.20.370">
    <property type="match status" value="1"/>
</dbReference>
<dbReference type="OrthoDB" id="2013610at2759"/>
<evidence type="ECO:0000256" key="7">
    <source>
        <dbReference type="ARBA" id="ARBA00022750"/>
    </source>
</evidence>
<dbReference type="CDD" id="cd01647">
    <property type="entry name" value="RT_LTR"/>
    <property type="match status" value="1"/>
</dbReference>
<dbReference type="Pfam" id="PF17917">
    <property type="entry name" value="RT_RNaseH"/>
    <property type="match status" value="1"/>
</dbReference>
<dbReference type="InterPro" id="IPR016197">
    <property type="entry name" value="Chromo-like_dom_sf"/>
</dbReference>
<organism evidence="20 21">
    <name type="scientific">Cystoisospora suis</name>
    <dbReference type="NCBI Taxonomy" id="483139"/>
    <lineage>
        <taxon>Eukaryota</taxon>
        <taxon>Sar</taxon>
        <taxon>Alveolata</taxon>
        <taxon>Apicomplexa</taxon>
        <taxon>Conoidasida</taxon>
        <taxon>Coccidia</taxon>
        <taxon>Eucoccidiorida</taxon>
        <taxon>Eimeriorina</taxon>
        <taxon>Sarcocystidae</taxon>
        <taxon>Cystoisospora</taxon>
    </lineage>
</organism>
<dbReference type="FunFam" id="3.10.10.10:FF:000007">
    <property type="entry name" value="Retrovirus-related Pol polyprotein from transposon 17.6-like Protein"/>
    <property type="match status" value="1"/>
</dbReference>
<gene>
    <name evidence="20" type="ORF">CSUI_000096</name>
</gene>
<dbReference type="SUPFAM" id="SSF56672">
    <property type="entry name" value="DNA/RNA polymerases"/>
    <property type="match status" value="1"/>
</dbReference>
<dbReference type="EMBL" id="MIGC01000040">
    <property type="protein sequence ID" value="PHJ26048.1"/>
    <property type="molecule type" value="Genomic_DNA"/>
</dbReference>
<dbReference type="GO" id="GO:0003677">
    <property type="term" value="F:DNA binding"/>
    <property type="evidence" value="ECO:0007669"/>
    <property type="project" value="UniProtKB-KW"/>
</dbReference>
<keyword evidence="7" id="KW-0064">Aspartyl protease</keyword>
<dbReference type="InterPro" id="IPR000953">
    <property type="entry name" value="Chromo/chromo_shadow_dom"/>
</dbReference>
<keyword evidence="5" id="KW-0540">Nuclease</keyword>
<dbReference type="InterPro" id="IPR041373">
    <property type="entry name" value="RT_RNaseH"/>
</dbReference>
<feature type="domain" description="Chromo" evidence="17">
    <location>
        <begin position="1366"/>
        <end position="1420"/>
    </location>
</feature>
<dbReference type="VEuPathDB" id="ToxoDB:CSUI_000096"/>
<keyword evidence="21" id="KW-1185">Reference proteome</keyword>
<dbReference type="InterPro" id="IPR012337">
    <property type="entry name" value="RNaseH-like_sf"/>
</dbReference>
<dbReference type="InterPro" id="IPR021109">
    <property type="entry name" value="Peptidase_aspartic_dom_sf"/>
</dbReference>
<dbReference type="EC" id="2.7.7.49" evidence="1"/>
<keyword evidence="11" id="KW-0229">DNA integration</keyword>
<dbReference type="GO" id="GO:0003964">
    <property type="term" value="F:RNA-directed DNA polymerase activity"/>
    <property type="evidence" value="ECO:0007669"/>
    <property type="project" value="UniProtKB-KW"/>
</dbReference>
<dbReference type="FunFam" id="3.10.20.370:FF:000001">
    <property type="entry name" value="Retrovirus-related Pol polyprotein from transposon 17.6-like protein"/>
    <property type="match status" value="1"/>
</dbReference>
<keyword evidence="4" id="KW-0548">Nucleotidyltransferase</keyword>
<dbReference type="FunFam" id="1.10.340.70:FF:000001">
    <property type="entry name" value="Retrovirus-related Pol polyprotein from transposon gypsy-like Protein"/>
    <property type="match status" value="1"/>
</dbReference>
<dbReference type="GO" id="GO:0004519">
    <property type="term" value="F:endonuclease activity"/>
    <property type="evidence" value="ECO:0007669"/>
    <property type="project" value="UniProtKB-KW"/>
</dbReference>
<evidence type="ECO:0000256" key="9">
    <source>
        <dbReference type="ARBA" id="ARBA00022801"/>
    </source>
</evidence>
<keyword evidence="15" id="KW-0233">DNA recombination</keyword>
<dbReference type="CDD" id="cd09274">
    <property type="entry name" value="RNase_HI_RT_Ty3"/>
    <property type="match status" value="1"/>
</dbReference>
<dbReference type="GO" id="GO:0006310">
    <property type="term" value="P:DNA recombination"/>
    <property type="evidence" value="ECO:0007669"/>
    <property type="project" value="UniProtKB-KW"/>
</dbReference>
<evidence type="ECO:0000256" key="3">
    <source>
        <dbReference type="ARBA" id="ARBA00022679"/>
    </source>
</evidence>
<dbReference type="InterPro" id="IPR043128">
    <property type="entry name" value="Rev_trsase/Diguanyl_cyclase"/>
</dbReference>
<keyword evidence="3" id="KW-0808">Transferase</keyword>
<dbReference type="SUPFAM" id="SSF53098">
    <property type="entry name" value="Ribonuclease H-like"/>
    <property type="match status" value="1"/>
</dbReference>
<dbReference type="InterPro" id="IPR036397">
    <property type="entry name" value="RNaseH_sf"/>
</dbReference>
<keyword evidence="14" id="KW-0238">DNA-binding</keyword>
<evidence type="ECO:0000259" key="19">
    <source>
        <dbReference type="PROSITE" id="PS50994"/>
    </source>
</evidence>
<feature type="coiled-coil region" evidence="16">
    <location>
        <begin position="1222"/>
        <end position="1249"/>
    </location>
</feature>
<evidence type="ECO:0000256" key="6">
    <source>
        <dbReference type="ARBA" id="ARBA00022723"/>
    </source>
</evidence>
<dbReference type="Gene3D" id="3.30.70.270">
    <property type="match status" value="2"/>
</dbReference>
<dbReference type="InterPro" id="IPR000477">
    <property type="entry name" value="RT_dom"/>
</dbReference>
<dbReference type="GO" id="GO:0006508">
    <property type="term" value="P:proteolysis"/>
    <property type="evidence" value="ECO:0007669"/>
    <property type="project" value="UniProtKB-KW"/>
</dbReference>
<evidence type="ECO:0000256" key="14">
    <source>
        <dbReference type="ARBA" id="ARBA00023125"/>
    </source>
</evidence>
<dbReference type="InterPro" id="IPR005162">
    <property type="entry name" value="Retrotrans_gag_dom"/>
</dbReference>
<evidence type="ECO:0000256" key="1">
    <source>
        <dbReference type="ARBA" id="ARBA00012493"/>
    </source>
</evidence>
<keyword evidence="13" id="KW-0239">DNA-directed DNA polymerase</keyword>
<keyword evidence="9" id="KW-0378">Hydrolase</keyword>
<sequence length="1430" mass="163011">MSGQGGESPARRISDPSAMMGQCEQQALALLVKQRLKALQPQYYEGSPDLATFQTFCFDCRRYLRQFSTLSEDDRVQQASLFLTGEAKIFYRCLEETGSLGERPKTLEEFFDVLRRRFISQNSQWDILQELAELQMIPGQPQQYIARFQKLLVRAPELSETMKRFFFFRGLDKQTRDALITVESVPLPDLFRMVERFAQAQTRPVSFTAPTERRPQEEITANDFAEPMDVSETFAVAAQRREQYGRRPPGPRRNDALVDCGSRVDILNRKAAERCVQSFSSVSGRLLMKFANGQTDSNISITPPVEVCLSSSHETLVERRPFYVADICYDVILGLPWMKRWNASICYSEPGVVLRTENGVVHLPGTSARSREHEPVKVHQMAVECTRTEQEEPADASRNAIGAIPCALVDVSEVKQELEDCEFSCVVVVTERKKATEVRMCPGTEALLEQYSDVFPEELPARAPPCYASRMAIRLVPGEPPPHFPLRRMNPAELREVRRFIEDYLRKGQIRPSESPFAAPVLLVKKKDGSWRMCVDYRALNKITIKNRYPIPRLDDLRDVLAGAKVFSKIDLRSGYHQIGIREEDKAKTAFSTRFGLYEWNVMPFGLANAPSVFQSVMHEVLGDLLDKTVVVYLDDILIFSRSADEHEQHLREVLNRLRRYKLYANKGKCEFYRDSVLFLGFVLSGEGLAPDPQKVEALLKWRMPLTDKHEVKRFYGLASYYRMFVPDFASLALPLTRLLRKDAPFTWGPSEQQAVDKLRELLCHPPVLALPDFDKVFILYTDASDGALGAVLAQEHEGREKPVAFLSRALATQERNYPVRDKELLSVVWAIKQLHSYLRGAPFILRTDHQSLTFLNRTKFPEDNARVCRWFDYLQGYDFDVQYVQGSKNRVADALSRIPHGSETGGNPVVVAAMHHIMCNPSIRDRIVSAYECDSFSKSVLSRLTNGARVKHFSLHDGIIWCAKHGGVRVYVPVTARVHIMRLFHDSLTAGHPGAKKTLRAIRRKYTWQGMEKDVREYVSTCLKCQKNKPRCTKPPGLLQPLPVPSRPWQSISMDFVTGLPGSGAQGYDSICVVVDRFSKMAHFVPVHSTITAEQFAKLFLERVWCLHGFPTSVVSDRDPKFVSAFWRSFCEQLGIRRLLSTAAHPQTDGQTERTIRTLTQMLRGYVGDAPEEWVSYLAMAEFAYNSAVHESTQASPFSLVYVEPPEDFPELPQSTERSRNVALQEAAARLEAARRNLIKAQEAQKRNYDRVHRHEVLQAGDLVMVSSRLLRGHGIREKKLSPRWEGPFTVLKRVNDLAYVVDFPPWMRLHRTVNIGFLRKCEVSARYPRSLPSVGNAASSRPDLQQYRPRFRTRRAEEPDAHPYAVETILATRERKRRDGTAERQFLVKWKDPELGETWENHGTLSDLLTSEDMELLKRVSAGEGAAA</sequence>
<dbReference type="Gene3D" id="2.40.50.40">
    <property type="match status" value="1"/>
</dbReference>
<evidence type="ECO:0000256" key="16">
    <source>
        <dbReference type="SAM" id="Coils"/>
    </source>
</evidence>
<dbReference type="FunFam" id="3.30.70.270:FF:000020">
    <property type="entry name" value="Transposon Tf2-6 polyprotein-like Protein"/>
    <property type="match status" value="1"/>
</dbReference>
<proteinExistence type="predicted"/>
<keyword evidence="12" id="KW-0695">RNA-directed DNA polymerase</keyword>